<reference evidence="10 11" key="1">
    <citation type="submission" date="2019-03" db="EMBL/GenBank/DDBJ databases">
        <title>Genomic Encyclopedia of Type Strains, Phase IV (KMG-IV): sequencing the most valuable type-strain genomes for metagenomic binning, comparative biology and taxonomic classification.</title>
        <authorList>
            <person name="Goeker M."/>
        </authorList>
    </citation>
    <scope>NUCLEOTIDE SEQUENCE [LARGE SCALE GENOMIC DNA]</scope>
    <source>
        <strain evidence="10 11">DSM 19377</strain>
    </source>
</reference>
<keyword evidence="3 8" id="KW-0132">Cell division</keyword>
<dbReference type="GO" id="GO:0032153">
    <property type="term" value="C:cell division site"/>
    <property type="evidence" value="ECO:0007669"/>
    <property type="project" value="UniProtKB-UniRule"/>
</dbReference>
<dbReference type="InterPro" id="IPR026580">
    <property type="entry name" value="DivIB"/>
</dbReference>
<keyword evidence="5 8" id="KW-1133">Transmembrane helix</keyword>
<dbReference type="InterPro" id="IPR005548">
    <property type="entry name" value="Cell_div_FtsQ/DivIB_C"/>
</dbReference>
<dbReference type="AlphaFoldDB" id="A0A4R2P2X8"/>
<dbReference type="InterPro" id="IPR050487">
    <property type="entry name" value="FtsQ_DivIB"/>
</dbReference>
<evidence type="ECO:0000313" key="10">
    <source>
        <dbReference type="EMBL" id="TCP29093.1"/>
    </source>
</evidence>
<keyword evidence="7 8" id="KW-0131">Cell cycle</keyword>
<keyword evidence="6 8" id="KW-0472">Membrane</keyword>
<accession>A0A4R2P2X8</accession>
<feature type="transmembrane region" description="Helical" evidence="8">
    <location>
        <begin position="28"/>
        <end position="45"/>
    </location>
</feature>
<evidence type="ECO:0000256" key="1">
    <source>
        <dbReference type="ARBA" id="ARBA00004370"/>
    </source>
</evidence>
<comment type="similarity">
    <text evidence="8">Belongs to the FtsQ/DivIB family. DivIB subfamily.</text>
</comment>
<feature type="domain" description="POTRA" evidence="9">
    <location>
        <begin position="50"/>
        <end position="118"/>
    </location>
</feature>
<dbReference type="EMBL" id="SLXK01000012">
    <property type="protein sequence ID" value="TCP29093.1"/>
    <property type="molecule type" value="Genomic_DNA"/>
</dbReference>
<dbReference type="PANTHER" id="PTHR37820:SF1">
    <property type="entry name" value="CELL DIVISION PROTEIN FTSQ"/>
    <property type="match status" value="1"/>
</dbReference>
<keyword evidence="11" id="KW-1185">Reference proteome</keyword>
<proteinExistence type="inferred from homology"/>
<evidence type="ECO:0000256" key="3">
    <source>
        <dbReference type="ARBA" id="ARBA00022618"/>
    </source>
</evidence>
<evidence type="ECO:0000256" key="8">
    <source>
        <dbReference type="HAMAP-Rule" id="MF_00912"/>
    </source>
</evidence>
<evidence type="ECO:0000313" key="11">
    <source>
        <dbReference type="Proteomes" id="UP000295416"/>
    </source>
</evidence>
<evidence type="ECO:0000256" key="6">
    <source>
        <dbReference type="ARBA" id="ARBA00023136"/>
    </source>
</evidence>
<dbReference type="RefSeq" id="WP_165886896.1">
    <property type="nucleotide sequence ID" value="NZ_SLXK01000012.1"/>
</dbReference>
<comment type="subcellular location">
    <subcellularLocation>
        <location evidence="8">Cell membrane</location>
        <topology evidence="8">Single-pass type II membrane protein</topology>
    </subcellularLocation>
    <subcellularLocation>
        <location evidence="1">Membrane</location>
    </subcellularLocation>
    <text evidence="8">Localizes to the division septum.</text>
</comment>
<dbReference type="Pfam" id="PF03799">
    <property type="entry name" value="FtsQ_DivIB_C"/>
    <property type="match status" value="1"/>
</dbReference>
<organism evidence="10 11">
    <name type="scientific">Scopulibacillus darangshiensis</name>
    <dbReference type="NCBI Taxonomy" id="442528"/>
    <lineage>
        <taxon>Bacteria</taxon>
        <taxon>Bacillati</taxon>
        <taxon>Bacillota</taxon>
        <taxon>Bacilli</taxon>
        <taxon>Bacillales</taxon>
        <taxon>Sporolactobacillaceae</taxon>
        <taxon>Scopulibacillus</taxon>
    </lineage>
</organism>
<keyword evidence="4 8" id="KW-0812">Transmembrane</keyword>
<evidence type="ECO:0000259" key="9">
    <source>
        <dbReference type="PROSITE" id="PS51779"/>
    </source>
</evidence>
<evidence type="ECO:0000256" key="7">
    <source>
        <dbReference type="ARBA" id="ARBA00023306"/>
    </source>
</evidence>
<dbReference type="PROSITE" id="PS51779">
    <property type="entry name" value="POTRA"/>
    <property type="match status" value="1"/>
</dbReference>
<evidence type="ECO:0000256" key="4">
    <source>
        <dbReference type="ARBA" id="ARBA00022692"/>
    </source>
</evidence>
<dbReference type="HAMAP" id="MF_00912">
    <property type="entry name" value="DivIB"/>
    <property type="match status" value="1"/>
</dbReference>
<gene>
    <name evidence="8" type="primary">divIB</name>
    <name evidence="10" type="ORF">EV207_11215</name>
</gene>
<protein>
    <recommendedName>
        <fullName evidence="8">Cell division protein DivIB</fullName>
    </recommendedName>
</protein>
<dbReference type="GO" id="GO:0043093">
    <property type="term" value="P:FtsZ-dependent cytokinesis"/>
    <property type="evidence" value="ECO:0007669"/>
    <property type="project" value="UniProtKB-UniRule"/>
</dbReference>
<keyword evidence="2 8" id="KW-1003">Cell membrane</keyword>
<evidence type="ECO:0000256" key="5">
    <source>
        <dbReference type="ARBA" id="ARBA00022989"/>
    </source>
</evidence>
<dbReference type="GO" id="GO:0005886">
    <property type="term" value="C:plasma membrane"/>
    <property type="evidence" value="ECO:0007669"/>
    <property type="project" value="UniProtKB-SubCell"/>
</dbReference>
<dbReference type="InterPro" id="IPR034746">
    <property type="entry name" value="POTRA"/>
</dbReference>
<dbReference type="PANTHER" id="PTHR37820">
    <property type="entry name" value="CELL DIVISION PROTEIN DIVIB"/>
    <property type="match status" value="1"/>
</dbReference>
<dbReference type="Proteomes" id="UP000295416">
    <property type="component" value="Unassembled WGS sequence"/>
</dbReference>
<evidence type="ECO:0000256" key="2">
    <source>
        <dbReference type="ARBA" id="ARBA00022475"/>
    </source>
</evidence>
<name>A0A4R2P2X8_9BACL</name>
<dbReference type="Gene3D" id="3.10.20.310">
    <property type="entry name" value="membrane protein fhac"/>
    <property type="match status" value="1"/>
</dbReference>
<dbReference type="InterPro" id="IPR013685">
    <property type="entry name" value="POTRA_FtsQ_type"/>
</dbReference>
<comment type="function">
    <text evidence="8">Cell division protein that may be involved in stabilizing or promoting the assembly of the division complex.</text>
</comment>
<comment type="caution">
    <text evidence="10">The sequence shown here is derived from an EMBL/GenBank/DDBJ whole genome shotgun (WGS) entry which is preliminary data.</text>
</comment>
<dbReference type="Gene3D" id="3.40.50.10960">
    <property type="match status" value="1"/>
</dbReference>
<dbReference type="Pfam" id="PF08478">
    <property type="entry name" value="POTRA_1"/>
    <property type="match status" value="1"/>
</dbReference>
<sequence length="260" mass="29379">MPEKKVIPIEDRIPKLKQQRRQKANRRFIFYITVFFILILAVIYFESPLSTISKITIEGNHYTPKQKVLKESGLSTDSHYWDIEPDKVAARIEKLPTVQSVDIQKVFPSNVTIKVKEFQRIAYLDKDGSYIPILENGSLLPRLGKGQLPINAPLLIGWKQDEHLKNMAKQLSKSPQAIIHNISEIHPAPKKGGDETVMLYMNNGLKILANISNFSEKILAYPGIAEKLPKGTKGIVHLQVGAYFKPDQAQKKEGAGDEKK</sequence>